<gene>
    <name evidence="1" type="ORF">NFI99_13925</name>
</gene>
<sequence length="187" mass="21013">MPDKSKNLPRIERAMLVVGEPDAGKSTTLRSLFVDPRFGTKGVVPTESRIRLVGLSRERCLFMRLTSPHETKQNIDQFVRTIEAAQRRAARLGFRRFNLACALQPFAAHAMPDLLDTCSAVLGRLIPERMRVVVINPRQDGEPGPSLSQETIRGLRKLGAELIKIDGEHPRYEYPNGLALADFFDFT</sequence>
<evidence type="ECO:0000313" key="1">
    <source>
        <dbReference type="EMBL" id="USS44469.1"/>
    </source>
</evidence>
<reference evidence="1" key="1">
    <citation type="submission" date="2022-06" db="EMBL/GenBank/DDBJ databases">
        <title>Draft genome sequence of Burkholderia glumae strain GR20004 isolated from rice panicle showing bacterial panicle blight.</title>
        <authorList>
            <person name="Choi S.Y."/>
            <person name="Lee Y.H."/>
        </authorList>
    </citation>
    <scope>NUCLEOTIDE SEQUENCE</scope>
    <source>
        <strain evidence="1">GR20004</strain>
        <plasmid evidence="1">unnamed3</plasmid>
    </source>
</reference>
<organism evidence="1 2">
    <name type="scientific">Burkholderia glumae</name>
    <name type="common">Pseudomonas glumae</name>
    <dbReference type="NCBI Taxonomy" id="337"/>
    <lineage>
        <taxon>Bacteria</taxon>
        <taxon>Pseudomonadati</taxon>
        <taxon>Pseudomonadota</taxon>
        <taxon>Betaproteobacteria</taxon>
        <taxon>Burkholderiales</taxon>
        <taxon>Burkholderiaceae</taxon>
        <taxon>Burkholderia</taxon>
    </lineage>
</organism>
<keyword evidence="1" id="KW-0614">Plasmid</keyword>
<name>A0ABY5BDI7_BURGL</name>
<keyword evidence="2" id="KW-1185">Reference proteome</keyword>
<accession>A0ABY5BDI7</accession>
<evidence type="ECO:0000313" key="2">
    <source>
        <dbReference type="Proteomes" id="UP001056386"/>
    </source>
</evidence>
<dbReference type="RefSeq" id="WP_012735346.1">
    <property type="nucleotide sequence ID" value="NZ_CP033640.1"/>
</dbReference>
<dbReference type="Proteomes" id="UP001056386">
    <property type="component" value="Plasmid unnamed3"/>
</dbReference>
<protein>
    <submittedName>
        <fullName evidence="1">Uncharacterized protein</fullName>
    </submittedName>
</protein>
<dbReference type="EMBL" id="CP099586">
    <property type="protein sequence ID" value="USS44469.1"/>
    <property type="molecule type" value="Genomic_DNA"/>
</dbReference>
<proteinExistence type="predicted"/>
<geneLocation type="plasmid" evidence="1 2">
    <name>unnamed3</name>
</geneLocation>